<comment type="caution">
    <text evidence="2">The sequence shown here is derived from an EMBL/GenBank/DDBJ whole genome shotgun (WGS) entry which is preliminary data.</text>
</comment>
<keyword evidence="1" id="KW-0472">Membrane</keyword>
<keyword evidence="1" id="KW-1133">Transmembrane helix</keyword>
<name>A0ABS2AQ11_9ACTN</name>
<organism evidence="2 3">
    <name type="scientific">Paractinoplanes ovalisporus</name>
    <dbReference type="NCBI Taxonomy" id="2810368"/>
    <lineage>
        <taxon>Bacteria</taxon>
        <taxon>Bacillati</taxon>
        <taxon>Actinomycetota</taxon>
        <taxon>Actinomycetes</taxon>
        <taxon>Micromonosporales</taxon>
        <taxon>Micromonosporaceae</taxon>
        <taxon>Paractinoplanes</taxon>
    </lineage>
</organism>
<keyword evidence="1" id="KW-0812">Transmembrane</keyword>
<evidence type="ECO:0000313" key="2">
    <source>
        <dbReference type="EMBL" id="MBM2621947.1"/>
    </source>
</evidence>
<sequence length="437" mass="48340">MSDEPAMSLPRYGLYYPYIHFKNDTWTKLAALYWPRMARIVPTGHRMRDSDTVRALSGELGWTIDIPVEDVRGLVADELRTHLDGELAQFRIDHWYEDVSWVDRVQPGDLDTPEWSSTSRVGQQTMHGFLPSKFAGVYSSEFAPEVAVELIVRGFAMPMPDETDPALDHRPWEFFQQDPGTAPLSESTIRRFVSDGGWMAMQADFAWVYKCVLSETVAAQNRLSTITDHTDAHLVATGFDAIPAPGRAAPPERDADDVSCLFGLAAIRTVIPKDLSAVPVEKIIEVRRRYGDRFDAWRTYVDAVGAQLAEELKDVQSEQVLSGYLTDAVRRYAEAPAAELRSALTSSGLDTLDTLVNTKFEAPAAVAAIGVMSANPVVTAAGAGLTVATLWRRHRRSRQLQLASPHGYLAAVRGSLEPASALKRLVARMRLIADARA</sequence>
<feature type="transmembrane region" description="Helical" evidence="1">
    <location>
        <begin position="364"/>
        <end position="391"/>
    </location>
</feature>
<accession>A0ABS2AQ11</accession>
<reference evidence="2 3" key="1">
    <citation type="submission" date="2021-01" db="EMBL/GenBank/DDBJ databases">
        <title>Actinoplanes sp. nov. LDG1-06 isolated from lichen.</title>
        <authorList>
            <person name="Saeng-In P."/>
            <person name="Phongsopitanun W."/>
            <person name="Kanchanasin P."/>
            <person name="Yuki M."/>
            <person name="Kudo T."/>
            <person name="Ohkuma M."/>
            <person name="Tanasupawat S."/>
        </authorList>
    </citation>
    <scope>NUCLEOTIDE SEQUENCE [LARGE SCALE GENOMIC DNA]</scope>
    <source>
        <strain evidence="2 3">LDG1-06</strain>
    </source>
</reference>
<evidence type="ECO:0000256" key="1">
    <source>
        <dbReference type="SAM" id="Phobius"/>
    </source>
</evidence>
<gene>
    <name evidence="2" type="ORF">JIG36_41245</name>
</gene>
<proteinExistence type="predicted"/>
<dbReference type="Pfam" id="PF19749">
    <property type="entry name" value="DUF6236"/>
    <property type="match status" value="1"/>
</dbReference>
<keyword evidence="3" id="KW-1185">Reference proteome</keyword>
<protein>
    <submittedName>
        <fullName evidence="2">Uncharacterized protein</fullName>
    </submittedName>
</protein>
<dbReference type="Proteomes" id="UP000632138">
    <property type="component" value="Unassembled WGS sequence"/>
</dbReference>
<dbReference type="EMBL" id="JAENHP010000022">
    <property type="protein sequence ID" value="MBM2621947.1"/>
    <property type="molecule type" value="Genomic_DNA"/>
</dbReference>
<dbReference type="RefSeq" id="WP_203382076.1">
    <property type="nucleotide sequence ID" value="NZ_JAENHP010000022.1"/>
</dbReference>
<evidence type="ECO:0000313" key="3">
    <source>
        <dbReference type="Proteomes" id="UP000632138"/>
    </source>
</evidence>
<dbReference type="InterPro" id="IPR046203">
    <property type="entry name" value="DUF6236"/>
</dbReference>